<accession>A0A133Y5E3</accession>
<evidence type="ECO:0000313" key="3">
    <source>
        <dbReference type="Proteomes" id="UP000070422"/>
    </source>
</evidence>
<organism evidence="2 3">
    <name type="scientific">Aerococcus christensenii</name>
    <dbReference type="NCBI Taxonomy" id="87541"/>
    <lineage>
        <taxon>Bacteria</taxon>
        <taxon>Bacillati</taxon>
        <taxon>Bacillota</taxon>
        <taxon>Bacilli</taxon>
        <taxon>Lactobacillales</taxon>
        <taxon>Aerococcaceae</taxon>
        <taxon>Aerococcus</taxon>
    </lineage>
</organism>
<gene>
    <name evidence="2" type="ORF">HMPREF3187_00057</name>
</gene>
<sequence length="157" mass="17993">MMLSARGIRIDQHTLARKMRTYEPYGTHNRDAIRILNRHLFGYEVPASGQSGYRLATVTNVDQDLALFQERLIQNIKDGYPMYYTIDSGRVYGGKPGDHNVIGIGYKWREDRGSIEYVYYLVPSTRVQDPVYGGLKIMPPIELLEATVICGEPNYSW</sequence>
<dbReference type="EMBL" id="LSCQ01000007">
    <property type="protein sequence ID" value="KXB38305.1"/>
    <property type="molecule type" value="Genomic_DNA"/>
</dbReference>
<evidence type="ECO:0000259" key="1">
    <source>
        <dbReference type="Pfam" id="PF13529"/>
    </source>
</evidence>
<comment type="caution">
    <text evidence="2">The sequence shown here is derived from an EMBL/GenBank/DDBJ whole genome shotgun (WGS) entry which is preliminary data.</text>
</comment>
<evidence type="ECO:0000313" key="2">
    <source>
        <dbReference type="EMBL" id="KXB38305.1"/>
    </source>
</evidence>
<dbReference type="Proteomes" id="UP000070422">
    <property type="component" value="Unassembled WGS sequence"/>
</dbReference>
<dbReference type="AlphaFoldDB" id="A0A133Y5E3"/>
<dbReference type="PATRIC" id="fig|87541.4.peg.57"/>
<dbReference type="InterPro" id="IPR039564">
    <property type="entry name" value="Peptidase_C39-like"/>
</dbReference>
<dbReference type="Pfam" id="PF13529">
    <property type="entry name" value="Peptidase_C39_2"/>
    <property type="match status" value="1"/>
</dbReference>
<proteinExistence type="predicted"/>
<feature type="domain" description="Peptidase C39-like" evidence="1">
    <location>
        <begin position="1"/>
        <end position="110"/>
    </location>
</feature>
<reference evidence="2 3" key="1">
    <citation type="submission" date="2016-01" db="EMBL/GenBank/DDBJ databases">
        <authorList>
            <person name="Oliw E.H."/>
        </authorList>
    </citation>
    <scope>NUCLEOTIDE SEQUENCE [LARGE SCALE GENOMIC DNA]</scope>
    <source>
        <strain evidence="2 3">KA00635</strain>
    </source>
</reference>
<protein>
    <recommendedName>
        <fullName evidence="1">Peptidase C39-like domain-containing protein</fullName>
    </recommendedName>
</protein>
<name>A0A133Y5E3_9LACT</name>